<feature type="transmembrane region" description="Helical" evidence="1">
    <location>
        <begin position="12"/>
        <end position="34"/>
    </location>
</feature>
<proteinExistence type="predicted"/>
<keyword evidence="1" id="KW-0812">Transmembrane</keyword>
<reference evidence="2" key="1">
    <citation type="journal article" date="2021" name="Proc. Natl. Acad. Sci. U.S.A.">
        <title>A Catalog of Tens of Thousands of Viruses from Human Metagenomes Reveals Hidden Associations with Chronic Diseases.</title>
        <authorList>
            <person name="Tisza M.J."/>
            <person name="Buck C.B."/>
        </authorList>
    </citation>
    <scope>NUCLEOTIDE SEQUENCE</scope>
    <source>
        <strain evidence="2">CtXXl13</strain>
    </source>
</reference>
<evidence type="ECO:0000256" key="1">
    <source>
        <dbReference type="SAM" id="Phobius"/>
    </source>
</evidence>
<organism evidence="2">
    <name type="scientific">Myoviridae sp. ctXXl13</name>
    <dbReference type="NCBI Taxonomy" id="2827691"/>
    <lineage>
        <taxon>Viruses</taxon>
        <taxon>Duplodnaviria</taxon>
        <taxon>Heunggongvirae</taxon>
        <taxon>Uroviricota</taxon>
        <taxon>Caudoviricetes</taxon>
    </lineage>
</organism>
<keyword evidence="1" id="KW-1133">Transmembrane helix</keyword>
<dbReference type="EMBL" id="BK032836">
    <property type="protein sequence ID" value="DAF63260.1"/>
    <property type="molecule type" value="Genomic_DNA"/>
</dbReference>
<evidence type="ECO:0000313" key="2">
    <source>
        <dbReference type="EMBL" id="DAF63260.1"/>
    </source>
</evidence>
<name>A0A8S5TIW6_9CAUD</name>
<protein>
    <submittedName>
        <fullName evidence="2">Uncharacterized protein</fullName>
    </submittedName>
</protein>
<sequence>MYIELTEHRKFKLIIDTGLIPSIYYFISIFYMYIIPSKKHIFN</sequence>
<keyword evidence="1" id="KW-0472">Membrane</keyword>
<accession>A0A8S5TIW6</accession>